<dbReference type="GO" id="GO:0016887">
    <property type="term" value="F:ATP hydrolysis activity"/>
    <property type="evidence" value="ECO:0007669"/>
    <property type="project" value="InterPro"/>
</dbReference>
<dbReference type="SMART" id="SM00382">
    <property type="entry name" value="AAA"/>
    <property type="match status" value="1"/>
</dbReference>
<evidence type="ECO:0000256" key="7">
    <source>
        <dbReference type="ARBA" id="ARBA00022989"/>
    </source>
</evidence>
<feature type="transmembrane region" description="Helical" evidence="10">
    <location>
        <begin position="995"/>
        <end position="1017"/>
    </location>
</feature>
<keyword evidence="6 12" id="KW-0067">ATP-binding</keyword>
<dbReference type="InterPro" id="IPR017871">
    <property type="entry name" value="ABC_transporter-like_CS"/>
</dbReference>
<evidence type="ECO:0000256" key="10">
    <source>
        <dbReference type="SAM" id="Phobius"/>
    </source>
</evidence>
<dbReference type="GO" id="GO:0022857">
    <property type="term" value="F:transmembrane transporter activity"/>
    <property type="evidence" value="ECO:0007669"/>
    <property type="project" value="UniProtKB-ARBA"/>
</dbReference>
<dbReference type="CDD" id="cd03255">
    <property type="entry name" value="ABC_MJ0796_LolCDE_FtsE"/>
    <property type="match status" value="1"/>
</dbReference>
<dbReference type="FunFam" id="3.40.50.300:FF:000032">
    <property type="entry name" value="Export ABC transporter ATP-binding protein"/>
    <property type="match status" value="1"/>
</dbReference>
<dbReference type="PROSITE" id="PS50893">
    <property type="entry name" value="ABC_TRANSPORTER_2"/>
    <property type="match status" value="1"/>
</dbReference>
<keyword evidence="3" id="KW-1003">Cell membrane</keyword>
<evidence type="ECO:0000259" key="11">
    <source>
        <dbReference type="PROSITE" id="PS50893"/>
    </source>
</evidence>
<evidence type="ECO:0000256" key="5">
    <source>
        <dbReference type="ARBA" id="ARBA00022741"/>
    </source>
</evidence>
<dbReference type="InterPro" id="IPR003439">
    <property type="entry name" value="ABC_transporter-like_ATP-bd"/>
</dbReference>
<dbReference type="RefSeq" id="WP_118365642.1">
    <property type="nucleotide sequence ID" value="NZ_CAJKGD010000019.1"/>
</dbReference>
<keyword evidence="8 10" id="KW-0472">Membrane</keyword>
<keyword evidence="5" id="KW-0547">Nucleotide-binding</keyword>
<gene>
    <name evidence="12" type="ORF">DWZ83_06625</name>
</gene>
<keyword evidence="13" id="KW-1185">Reference proteome</keyword>
<dbReference type="GO" id="GO:0098796">
    <property type="term" value="C:membrane protein complex"/>
    <property type="evidence" value="ECO:0007669"/>
    <property type="project" value="UniProtKB-ARBA"/>
</dbReference>
<dbReference type="GO" id="GO:0005524">
    <property type="term" value="F:ATP binding"/>
    <property type="evidence" value="ECO:0007669"/>
    <property type="project" value="UniProtKB-KW"/>
</dbReference>
<feature type="transmembrane region" description="Helical" evidence="10">
    <location>
        <begin position="264"/>
        <end position="283"/>
    </location>
</feature>
<dbReference type="InterPro" id="IPR003593">
    <property type="entry name" value="AAA+_ATPase"/>
</dbReference>
<evidence type="ECO:0000256" key="2">
    <source>
        <dbReference type="ARBA" id="ARBA00022448"/>
    </source>
</evidence>
<evidence type="ECO:0000256" key="4">
    <source>
        <dbReference type="ARBA" id="ARBA00022692"/>
    </source>
</evidence>
<dbReference type="EMBL" id="QRPK01000031">
    <property type="protein sequence ID" value="RHM10038.1"/>
    <property type="molecule type" value="Genomic_DNA"/>
</dbReference>
<dbReference type="Proteomes" id="UP000284868">
    <property type="component" value="Unassembled WGS sequence"/>
</dbReference>
<dbReference type="PANTHER" id="PTHR42798">
    <property type="entry name" value="LIPOPROTEIN-RELEASING SYSTEM ATP-BINDING PROTEIN LOLD"/>
    <property type="match status" value="1"/>
</dbReference>
<feature type="transmembrane region" description="Helical" evidence="10">
    <location>
        <begin position="939"/>
        <end position="968"/>
    </location>
</feature>
<dbReference type="InterPro" id="IPR017911">
    <property type="entry name" value="MacB-like_ATP-bd"/>
</dbReference>
<evidence type="ECO:0000256" key="8">
    <source>
        <dbReference type="ARBA" id="ARBA00023136"/>
    </source>
</evidence>
<keyword evidence="2" id="KW-0813">Transport</keyword>
<evidence type="ECO:0000313" key="13">
    <source>
        <dbReference type="Proteomes" id="UP000284868"/>
    </source>
</evidence>
<dbReference type="GO" id="GO:0005886">
    <property type="term" value="C:plasma membrane"/>
    <property type="evidence" value="ECO:0007669"/>
    <property type="project" value="UniProtKB-SubCell"/>
</dbReference>
<evidence type="ECO:0000256" key="6">
    <source>
        <dbReference type="ARBA" id="ARBA00022840"/>
    </source>
</evidence>
<comment type="subcellular location">
    <subcellularLocation>
        <location evidence="1">Cell inner membrane</location>
        <topology evidence="1">Multi-pass membrane protein</topology>
    </subcellularLocation>
</comment>
<dbReference type="OrthoDB" id="2079174at2"/>
<accession>A0A415PBH0</accession>
<keyword evidence="4 10" id="KW-0812">Transmembrane</keyword>
<protein>
    <submittedName>
        <fullName evidence="12">ATP-binding cassette domain-containing protein</fullName>
    </submittedName>
</protein>
<dbReference type="Pfam" id="PF02687">
    <property type="entry name" value="FtsX"/>
    <property type="match status" value="1"/>
</dbReference>
<reference evidence="12 13" key="1">
    <citation type="submission" date="2018-08" db="EMBL/GenBank/DDBJ databases">
        <title>A genome reference for cultivated species of the human gut microbiota.</title>
        <authorList>
            <person name="Zou Y."/>
            <person name="Xue W."/>
            <person name="Luo G."/>
        </authorList>
    </citation>
    <scope>NUCLEOTIDE SEQUENCE [LARGE SCALE GENOMIC DNA]</scope>
    <source>
        <strain evidence="12 13">AF35-6BH</strain>
    </source>
</reference>
<evidence type="ECO:0000313" key="12">
    <source>
        <dbReference type="EMBL" id="RHM10038.1"/>
    </source>
</evidence>
<dbReference type="SUPFAM" id="SSF52540">
    <property type="entry name" value="P-loop containing nucleoside triphosphate hydrolases"/>
    <property type="match status" value="1"/>
</dbReference>
<proteinExistence type="inferred from homology"/>
<keyword evidence="7 10" id="KW-1133">Transmembrane helix</keyword>
<dbReference type="AlphaFoldDB" id="A0A415PBH0"/>
<name>A0A415PBH0_9FIRM</name>
<feature type="domain" description="ABC transporter" evidence="11">
    <location>
        <begin position="2"/>
        <end position="240"/>
    </location>
</feature>
<evidence type="ECO:0000256" key="3">
    <source>
        <dbReference type="ARBA" id="ARBA00022475"/>
    </source>
</evidence>
<dbReference type="InterPro" id="IPR003838">
    <property type="entry name" value="ABC3_permease_C"/>
</dbReference>
<dbReference type="Pfam" id="PF00005">
    <property type="entry name" value="ABC_tran"/>
    <property type="match status" value="1"/>
</dbReference>
<dbReference type="PANTHER" id="PTHR42798:SF6">
    <property type="entry name" value="CELL DIVISION ATP-BINDING PROTEIN FTSE"/>
    <property type="match status" value="1"/>
</dbReference>
<dbReference type="PROSITE" id="PS00211">
    <property type="entry name" value="ABC_TRANSPORTER_1"/>
    <property type="match status" value="1"/>
</dbReference>
<sequence>MLQIKHIHKEYKTGTLVQKALDDVSLHLRDSEFVAILGPSGSGKTTLLNIIGGLDRYDSGDLIINGISTKNYRDRDWDSYRNHTIGFVFQSYNLIPHQTILSNVELALTISGTSKSERKKLAIHALQQVGLGAQLHKKPNQLSGGQMQRVAIARALVNDPDILLADEPTGALDSDTSIQVMDLLQEVAKDRLVVMVTHNPELAEQYANRIVNLRDGKIISDSNPFVVEEEKQAVHQSMGKTSMSLMTSLSLSFNNLKTKKGRTILTAFAGSIGIIGIAAILSLSNGVSTYIKDVEENTLSQYPLQIQSSGFDMTSMMGEAMQQEEQEPQGDIQVGNMLTSMFSTIGSNDLASLKQYLETGGSGIERYTNAVEYTYQITPQIYRMEENDVRQVHPDQSFQTLGLGSTSSSNNMMSSMMSTNVFYPLPQNDALYKNQYDVKAGHWPTNANECVLVLSGRGSVTDFLLYTLGLRDAKELDQMVEQFARNEEVIVPKADDAYDYEDILGITFKRVNAADYYAYDATYHVWKDKTKDRAYMPELVQKGENLKLVGIVQPKEDATATMLMSGIYYTDALVKDVIKDASSSAIVKAQQKQPNINVFTGKAFDAKGDTASLDMKSLFTIDEAKMREAIQFDTSKLKLDMQNLNGIMAGIELPPMDLNAILTQLDISIQPQQLQALVEKLMKGFEEYIKTNPFADYQTHLQEYLKSPQAAGVLHQTIQEAIKENKEISISKEQMEKSLRTVLAGYDAYAKEHNLADMQDIGKYFMEYLKSEEAQAILHSFLQETIQSNDLQAQLQQIMQTYMQDVESVMAQAIQSKLQSSLMDLQTSMSDAFSFDANAFAQAITMNMNEQELGELMISLMSKERYTYENNLKQLGYADFDSPSQINIYPKDFESKEEILNILNNYNERMEQQGAEDKVITYTDMVGTLMSSVSDIINVISYVLIAFVAISLIVSSIMIGVITYISVLERKKEIGILRAIGASKRNISEVFNAETFIIGLLAGIIGIVITLLLLLPANQIIHSIAGNNQINASLPPLAAVILIVLSTLLTLLGGIIPSRKAAKEDPVTALRTE</sequence>
<organism evidence="12 13">
    <name type="scientific">Amedibacillus dolichus</name>
    <dbReference type="NCBI Taxonomy" id="31971"/>
    <lineage>
        <taxon>Bacteria</taxon>
        <taxon>Bacillati</taxon>
        <taxon>Bacillota</taxon>
        <taxon>Erysipelotrichia</taxon>
        <taxon>Erysipelotrichales</taxon>
        <taxon>Erysipelotrichaceae</taxon>
        <taxon>Amedibacillus</taxon>
    </lineage>
</organism>
<feature type="transmembrane region" description="Helical" evidence="10">
    <location>
        <begin position="1037"/>
        <end position="1056"/>
    </location>
</feature>
<dbReference type="InterPro" id="IPR027417">
    <property type="entry name" value="P-loop_NTPase"/>
</dbReference>
<evidence type="ECO:0000256" key="9">
    <source>
        <dbReference type="ARBA" id="ARBA00038388"/>
    </source>
</evidence>
<comment type="similarity">
    <text evidence="9">Belongs to the ABC transporter superfamily. Macrolide exporter (TC 3.A.1.122) family.</text>
</comment>
<dbReference type="Gene3D" id="3.40.50.300">
    <property type="entry name" value="P-loop containing nucleotide triphosphate hydrolases"/>
    <property type="match status" value="1"/>
</dbReference>
<evidence type="ECO:0000256" key="1">
    <source>
        <dbReference type="ARBA" id="ARBA00004429"/>
    </source>
</evidence>
<comment type="caution">
    <text evidence="12">The sequence shown here is derived from an EMBL/GenBank/DDBJ whole genome shotgun (WGS) entry which is preliminary data.</text>
</comment>